<dbReference type="GO" id="GO:0000162">
    <property type="term" value="P:L-tryptophan biosynthetic process"/>
    <property type="evidence" value="ECO:0007669"/>
    <property type="project" value="TreeGrafter"/>
</dbReference>
<dbReference type="InterPro" id="IPR050472">
    <property type="entry name" value="Anth_synth/Amidotransfase"/>
</dbReference>
<dbReference type="SUPFAM" id="SSF52317">
    <property type="entry name" value="Class I glutamine amidotransferase-like"/>
    <property type="match status" value="1"/>
</dbReference>
<keyword evidence="2" id="KW-0032">Aminotransferase</keyword>
<name>A0A1X9SU70_9BACT</name>
<dbReference type="KEGG" id="cdev:CIGN_1594"/>
<accession>A0A381DBF9</accession>
<dbReference type="PRINTS" id="PR00096">
    <property type="entry name" value="GATASE"/>
</dbReference>
<dbReference type="PROSITE" id="PS51273">
    <property type="entry name" value="GATASE_TYPE_1"/>
    <property type="match status" value="1"/>
</dbReference>
<dbReference type="PANTHER" id="PTHR43418:SF4">
    <property type="entry name" value="MULTIFUNCTIONAL TRYPTOPHAN BIOSYNTHESIS PROTEIN"/>
    <property type="match status" value="1"/>
</dbReference>
<dbReference type="InterPro" id="IPR006221">
    <property type="entry name" value="TrpG/PapA_dom"/>
</dbReference>
<dbReference type="GO" id="GO:0046820">
    <property type="term" value="F:4-amino-4-deoxychorismate synthase activity"/>
    <property type="evidence" value="ECO:0007669"/>
    <property type="project" value="UniProtKB-EC"/>
</dbReference>
<dbReference type="Proteomes" id="UP000194309">
    <property type="component" value="Chromosome"/>
</dbReference>
<sequence>MRVLLIDNYDSFTYNIVYYLKELGAKVKVVKNDFAKAKKAIKYANKFDKIIISPGFGTPDDSGVCMDIIKALGAKKQILGICLGHQCLAKAFGAEVVRMPRPFHGVSVECEFKKSTLFKGVKKPLKIALYNSLCVENTAEFDILADIKVENKSIIMAIKHKKYSCYGVQFHPESILQAQGKKILKNFLNLK</sequence>
<dbReference type="EMBL" id="CP018788">
    <property type="protein sequence ID" value="ARQ99829.1"/>
    <property type="molecule type" value="Genomic_DNA"/>
</dbReference>
<reference evidence="2 3" key="1">
    <citation type="journal article" date="2017" name="Genome Biol. Evol.">
        <title>Comparative Genomic Analysis Identifies a Campylobacter Clade Deficient in Selenium Metabolism.</title>
        <authorList>
            <person name="Miller W.G."/>
            <person name="Yee E."/>
            <person name="Lopes B.S."/>
            <person name="Chapman M.H."/>
            <person name="Huynh S."/>
            <person name="Bono J.L."/>
            <person name="Parker C.T."/>
            <person name="Strachan N.J.C."/>
            <person name="Forbes K.J."/>
        </authorList>
    </citation>
    <scope>NUCLEOTIDE SEQUENCE [LARGE SCALE GENOMIC DNA]</scope>
    <source>
        <strain evidence="2 3">NCTC 13003</strain>
    </source>
</reference>
<dbReference type="Gene3D" id="3.40.50.880">
    <property type="match status" value="1"/>
</dbReference>
<dbReference type="InterPro" id="IPR017926">
    <property type="entry name" value="GATASE"/>
</dbReference>
<dbReference type="EC" id="2.6.1.85" evidence="2"/>
<keyword evidence="2" id="KW-0808">Transferase</keyword>
<evidence type="ECO:0000313" key="3">
    <source>
        <dbReference type="Proteomes" id="UP000194309"/>
    </source>
</evidence>
<proteinExistence type="predicted"/>
<dbReference type="STRING" id="1660064.CIGN_1594"/>
<dbReference type="PANTHER" id="PTHR43418">
    <property type="entry name" value="MULTIFUNCTIONAL TRYPTOPHAN BIOSYNTHESIS PROTEIN-RELATED"/>
    <property type="match status" value="1"/>
</dbReference>
<dbReference type="AlphaFoldDB" id="A0A1X9SU70"/>
<dbReference type="NCBIfam" id="TIGR00566">
    <property type="entry name" value="trpG_papA"/>
    <property type="match status" value="1"/>
</dbReference>
<dbReference type="FunFam" id="3.40.50.880:FF:000003">
    <property type="entry name" value="Anthranilate synthase component II"/>
    <property type="match status" value="1"/>
</dbReference>
<evidence type="ECO:0000256" key="1">
    <source>
        <dbReference type="ARBA" id="ARBA00022962"/>
    </source>
</evidence>
<organism evidence="2 3">
    <name type="scientific">Campylobacter devanensis</name>
    <dbReference type="NCBI Taxonomy" id="3161138"/>
    <lineage>
        <taxon>Bacteria</taxon>
        <taxon>Pseudomonadati</taxon>
        <taxon>Campylobacterota</taxon>
        <taxon>Epsilonproteobacteria</taxon>
        <taxon>Campylobacterales</taxon>
        <taxon>Campylobacteraceae</taxon>
        <taxon>Campylobacter</taxon>
    </lineage>
</organism>
<dbReference type="GO" id="GO:0004049">
    <property type="term" value="F:anthranilate synthase activity"/>
    <property type="evidence" value="ECO:0007669"/>
    <property type="project" value="TreeGrafter"/>
</dbReference>
<dbReference type="PRINTS" id="PR00097">
    <property type="entry name" value="ANTSNTHASEII"/>
</dbReference>
<dbReference type="CDD" id="cd01743">
    <property type="entry name" value="GATase1_Anthranilate_Synthase"/>
    <property type="match status" value="1"/>
</dbReference>
<dbReference type="OrthoDB" id="9806430at2"/>
<keyword evidence="1" id="KW-0315">Glutamine amidotransferase</keyword>
<dbReference type="Pfam" id="PF00117">
    <property type="entry name" value="GATase"/>
    <property type="match status" value="1"/>
</dbReference>
<keyword evidence="3" id="KW-1185">Reference proteome</keyword>
<protein>
    <submittedName>
        <fullName evidence="2">Aminodeoxychorismate synthase, glutaminase, component II</fullName>
        <ecNumber evidence="2">2.6.1.85</ecNumber>
    </submittedName>
</protein>
<dbReference type="PRINTS" id="PR00099">
    <property type="entry name" value="CPSGATASE"/>
</dbReference>
<evidence type="ECO:0000313" key="2">
    <source>
        <dbReference type="EMBL" id="ARQ99829.1"/>
    </source>
</evidence>
<accession>A0A1X9SU70</accession>
<gene>
    <name evidence="2" type="primary">pabA</name>
    <name evidence="2" type="ORF">CIGN_1594</name>
</gene>
<dbReference type="InterPro" id="IPR029062">
    <property type="entry name" value="Class_I_gatase-like"/>
</dbReference>
<dbReference type="GO" id="GO:0005829">
    <property type="term" value="C:cytosol"/>
    <property type="evidence" value="ECO:0007669"/>
    <property type="project" value="TreeGrafter"/>
</dbReference>